<name>A0A0F9L1C8_9ZZZZ</name>
<accession>A0A0F9L1C8</accession>
<comment type="caution">
    <text evidence="1">The sequence shown here is derived from an EMBL/GenBank/DDBJ whole genome shotgun (WGS) entry which is preliminary data.</text>
</comment>
<dbReference type="AlphaFoldDB" id="A0A0F9L1C8"/>
<evidence type="ECO:0000313" key="1">
    <source>
        <dbReference type="EMBL" id="KKM21555.1"/>
    </source>
</evidence>
<reference evidence="1" key="1">
    <citation type="journal article" date="2015" name="Nature">
        <title>Complex archaea that bridge the gap between prokaryotes and eukaryotes.</title>
        <authorList>
            <person name="Spang A."/>
            <person name="Saw J.H."/>
            <person name="Jorgensen S.L."/>
            <person name="Zaremba-Niedzwiedzka K."/>
            <person name="Martijn J."/>
            <person name="Lind A.E."/>
            <person name="van Eijk R."/>
            <person name="Schleper C."/>
            <person name="Guy L."/>
            <person name="Ettema T.J."/>
        </authorList>
    </citation>
    <scope>NUCLEOTIDE SEQUENCE</scope>
</reference>
<gene>
    <name evidence="1" type="ORF">LCGC14_1634210</name>
</gene>
<organism evidence="1">
    <name type="scientific">marine sediment metagenome</name>
    <dbReference type="NCBI Taxonomy" id="412755"/>
    <lineage>
        <taxon>unclassified sequences</taxon>
        <taxon>metagenomes</taxon>
        <taxon>ecological metagenomes</taxon>
    </lineage>
</organism>
<protein>
    <submittedName>
        <fullName evidence="1">Uncharacterized protein</fullName>
    </submittedName>
</protein>
<dbReference type="EMBL" id="LAZR01013524">
    <property type="protein sequence ID" value="KKM21555.1"/>
    <property type="molecule type" value="Genomic_DNA"/>
</dbReference>
<proteinExistence type="predicted"/>
<sequence>MITSTWYPALLDVDVDADATEEVDLEGSYEFMTVTIPTLTQASTLEAQIARESGGTFFSMWRWDADTANDLVGTTSSITTTRALTFYIGGAQFVKVGVAGADMSSDLTFYVRGFNRG</sequence>